<dbReference type="Proteomes" id="UP000008021">
    <property type="component" value="Chromosome 6"/>
</dbReference>
<dbReference type="InterPro" id="IPR025757">
    <property type="entry name" value="MIP1_Leuzipper"/>
</dbReference>
<dbReference type="PANTHER" id="PTHR23054">
    <property type="entry name" value="TERNARY COMPLEX FACTOR MIP1, LEUCINE-ZIPPER-RELATED"/>
    <property type="match status" value="1"/>
</dbReference>
<accession>A0A0E0E5Q0</accession>
<dbReference type="Pfam" id="PF14389">
    <property type="entry name" value="Lzipper-MIP1"/>
    <property type="match status" value="2"/>
</dbReference>
<dbReference type="HOGENOM" id="CLU_255078_0_0_1"/>
<evidence type="ECO:0000313" key="6">
    <source>
        <dbReference type="Proteomes" id="UP000008021"/>
    </source>
</evidence>
<organism evidence="5">
    <name type="scientific">Oryza meridionalis</name>
    <dbReference type="NCBI Taxonomy" id="40149"/>
    <lineage>
        <taxon>Eukaryota</taxon>
        <taxon>Viridiplantae</taxon>
        <taxon>Streptophyta</taxon>
        <taxon>Embryophyta</taxon>
        <taxon>Tracheophyta</taxon>
        <taxon>Spermatophyta</taxon>
        <taxon>Magnoliopsida</taxon>
        <taxon>Liliopsida</taxon>
        <taxon>Poales</taxon>
        <taxon>Poaceae</taxon>
        <taxon>BOP clade</taxon>
        <taxon>Oryzoideae</taxon>
        <taxon>Oryzeae</taxon>
        <taxon>Oryzinae</taxon>
        <taxon>Oryza</taxon>
    </lineage>
</organism>
<keyword evidence="6" id="KW-1185">Reference proteome</keyword>
<reference evidence="5" key="1">
    <citation type="submission" date="2015-04" db="UniProtKB">
        <authorList>
            <consortium name="EnsemblPlants"/>
        </authorList>
    </citation>
    <scope>IDENTIFICATION</scope>
</reference>
<feature type="domain" description="Ternary complex factor MIP1 leucine-zipper" evidence="4">
    <location>
        <begin position="94"/>
        <end position="173"/>
    </location>
</feature>
<feature type="domain" description="DUF547" evidence="3">
    <location>
        <begin position="459"/>
        <end position="591"/>
    </location>
</feature>
<name>A0A0E0E5Q0_9ORYZ</name>
<feature type="domain" description="DUF547" evidence="3">
    <location>
        <begin position="1193"/>
        <end position="1325"/>
    </location>
</feature>
<proteinExistence type="predicted"/>
<feature type="domain" description="Ternary complex factor MIP1 leucine-zipper" evidence="4">
    <location>
        <begin position="828"/>
        <end position="907"/>
    </location>
</feature>
<evidence type="ECO:0008006" key="7">
    <source>
        <dbReference type="Google" id="ProtNLM"/>
    </source>
</evidence>
<reference evidence="5" key="2">
    <citation type="submission" date="2018-05" db="EMBL/GenBank/DDBJ databases">
        <title>OmerRS3 (Oryza meridionalis Reference Sequence Version 3).</title>
        <authorList>
            <person name="Zhang J."/>
            <person name="Kudrna D."/>
            <person name="Lee S."/>
            <person name="Talag J."/>
            <person name="Welchert J."/>
            <person name="Wing R.A."/>
        </authorList>
    </citation>
    <scope>NUCLEOTIDE SEQUENCE [LARGE SCALE GENOMIC DNA]</scope>
    <source>
        <strain evidence="5">cv. OR44</strain>
    </source>
</reference>
<dbReference type="Gramene" id="OMERI06G25860.1">
    <property type="protein sequence ID" value="OMERI06G25860.1"/>
    <property type="gene ID" value="OMERI06G25860"/>
</dbReference>
<feature type="coiled-coil region" evidence="1">
    <location>
        <begin position="143"/>
        <end position="170"/>
    </location>
</feature>
<evidence type="ECO:0000313" key="5">
    <source>
        <dbReference type="EnsemblPlants" id="OMERI06G25860.1"/>
    </source>
</evidence>
<protein>
    <recommendedName>
        <fullName evidence="7">DUF547 domain-containing protein</fullName>
    </recommendedName>
</protein>
<dbReference type="EnsemblPlants" id="OMERI06G25860.1">
    <property type="protein sequence ID" value="OMERI06G25860.1"/>
    <property type="gene ID" value="OMERI06G25860"/>
</dbReference>
<evidence type="ECO:0000259" key="4">
    <source>
        <dbReference type="Pfam" id="PF14389"/>
    </source>
</evidence>
<dbReference type="Pfam" id="PF04784">
    <property type="entry name" value="DUF547"/>
    <property type="match status" value="2"/>
</dbReference>
<evidence type="ECO:0000259" key="3">
    <source>
        <dbReference type="Pfam" id="PF04784"/>
    </source>
</evidence>
<keyword evidence="1" id="KW-0175">Coiled coil</keyword>
<sequence length="1411" mass="157012">MLWCVRAEDALAAAAAVAVASDKMRSVTLGGSIQRVMRRIGGGGGGRRSAGSRGAPQRAECLGAGSGDASASCSGDDSSNGTSKRDGSRRVRMRRYRSELEQEVKKLQRQLEEEIDLQLALTDAITNNATLILEPSAKLPNKAQELIISIASLENTVSKLEKDLNDLCYQLCHLRNNTRLAENNSRYLETLAEENNSRCLLSTSLQSQPPSTCKCTGEEGISTLRDTKLGESESMQENLFPGLEDQQNIQKESEGREMVSQDGLLEENQDVPSNILLEKHWDEEMQESYPMENGGREYQIIDALSFDQCYQRKSSINGNVWNGNPNKLSEEMVRCMRDIFLRLSDSSSEISPKGSSVNSISSTERLSGCTLTSVSDSSLMASVMQSPSVDSNHDSIDEVRYFDPYNVNGKEVRRDIGNYCSVAEVSWMYVGKEQLAYASEALKNFRNLVEQLSKVDPTCMNCDERLAFWINLYNTLIMHAYLAYGVPENDIKLFSLMQKACYIVGGQSFSAAEIEFVILKMKTPIHRPQLSLMLALHKFRVTEEHKKYSIDDAEPLVLFGLSCGMFSSPAVRIFSAGNVRQELQESMRDYIRASVGINDSGKLIVPKLLQSYTKGTVEDSLLADWICRHLTPNQVAAVQDTSSSRKQRLLGVRSFSVVPFDSKFRNNQDGKMQTVFLLASCCPDLLIVGAPTVTLNTIMFGMTNPGVFVVWWMLWCVRAEDALAAAAAVAVASDKMRSVTLSVSCCLIYLLLMDVCCWPVSSRGGSIQRVMRRIGGGGGGRRSAGSRGAPQRAECLGAGSGDASASCSGDDSSNGTSKRDGSRRVRMRRYRSELEQEVKKLQRQLEEEIDLQLALTDAITNNATLILEPSAKLPNKAQELIISIASLENTVSKLEKDLNDLCYQLCHLRNNTRLAENNSRYLETLAEENNSRCLLSTSLQSQPPSTCKCTGEEGISTLRDTKLGESESMQENLFPGLEDQQNIQKESEGREMVSQDGLLEENQDVPSNILLEKHWDEEMQESYPMENGGREYQIIDALSFDQCYQRKSSINGNVWNGNPNKLSEEMVRCMRDIFLRLSDSSSEISPKGSSVNSISSTERLSGCTLTSVSDSSLMASVMQSPSVDSNHDSIDEVRYFDPYNVNGKEVRRDIGNYCSVAEVSWMYVGKEQLAYASEALKNFRNLVEQLSKVDPTCMNCDERLAFWINLYNTLIMHAYLAYGVPENDIKLFSLMQKACYIVGGQSFSAAEIEFVILKMKTPIHRPQLSLMLALHKFRVTEEHKKYSIDDAEPLVLFGLSCGMFSSPAVRIFSAGNVRQELQESMRDYIRASVGINDSGKLIVPKLLQSYTKGTVEDSLLADWICRHLTPNQVAAVQDTSSSRKQRLLGVRSFSVVPFDSKFRYLFLPDNSSSQH</sequence>
<feature type="compositionally biased region" description="Low complexity" evidence="2">
    <location>
        <begin position="67"/>
        <end position="79"/>
    </location>
</feature>
<feature type="region of interest" description="Disordered" evidence="2">
    <location>
        <begin position="776"/>
        <end position="828"/>
    </location>
</feature>
<feature type="compositionally biased region" description="Low complexity" evidence="2">
    <location>
        <begin position="801"/>
        <end position="813"/>
    </location>
</feature>
<dbReference type="PANTHER" id="PTHR23054:SF70">
    <property type="entry name" value="OS06G0692800 PROTEIN"/>
    <property type="match status" value="1"/>
</dbReference>
<evidence type="ECO:0000256" key="2">
    <source>
        <dbReference type="SAM" id="MobiDB-lite"/>
    </source>
</evidence>
<evidence type="ECO:0000256" key="1">
    <source>
        <dbReference type="SAM" id="Coils"/>
    </source>
</evidence>
<feature type="coiled-coil region" evidence="1">
    <location>
        <begin position="877"/>
        <end position="904"/>
    </location>
</feature>
<dbReference type="eggNOG" id="ENOG502R35N">
    <property type="taxonomic scope" value="Eukaryota"/>
</dbReference>
<feature type="region of interest" description="Disordered" evidence="2">
    <location>
        <begin position="39"/>
        <end position="94"/>
    </location>
</feature>
<dbReference type="InterPro" id="IPR006869">
    <property type="entry name" value="DUF547"/>
</dbReference>